<organism evidence="2 3">
    <name type="scientific">Heyndrickxia oleronia</name>
    <dbReference type="NCBI Taxonomy" id="38875"/>
    <lineage>
        <taxon>Bacteria</taxon>
        <taxon>Bacillati</taxon>
        <taxon>Bacillota</taxon>
        <taxon>Bacilli</taxon>
        <taxon>Bacillales</taxon>
        <taxon>Bacillaceae</taxon>
        <taxon>Heyndrickxia</taxon>
    </lineage>
</organism>
<dbReference type="Proteomes" id="UP001159179">
    <property type="component" value="Unassembled WGS sequence"/>
</dbReference>
<evidence type="ECO:0000256" key="1">
    <source>
        <dbReference type="SAM" id="SignalP"/>
    </source>
</evidence>
<evidence type="ECO:0008006" key="4">
    <source>
        <dbReference type="Google" id="ProtNLM"/>
    </source>
</evidence>
<evidence type="ECO:0000313" key="3">
    <source>
        <dbReference type="Proteomes" id="UP001159179"/>
    </source>
</evidence>
<dbReference type="RefSeq" id="WP_280618100.1">
    <property type="nucleotide sequence ID" value="NZ_JAROYP010000014.1"/>
</dbReference>
<accession>A0AAW6SYP3</accession>
<protein>
    <recommendedName>
        <fullName evidence="4">Lipoprotein</fullName>
    </recommendedName>
</protein>
<feature type="signal peptide" evidence="1">
    <location>
        <begin position="1"/>
        <end position="21"/>
    </location>
</feature>
<comment type="caution">
    <text evidence="2">The sequence shown here is derived from an EMBL/GenBank/DDBJ whole genome shotgun (WGS) entry which is preliminary data.</text>
</comment>
<sequence length="275" mass="30956">MKFQRKVGLAFGAILSILILAACSDKIEISNESLEKQLVGKSLTVNGNEIEITSDLLKSVKIEGQEVEKDSGNVKAVVQLEQIEKEKGSKNKQNRINHLKHIYIGDIIVPFHRGVKQWEIGDTLKVGKLEHETSEIENLLKIIPFEKSKEDILDDLSSSDQSISVKLENVIGYKSERKASFNSNQSGTLPITKINQLEIAEITEGNTEIEKKVSIDTDFDFEIDDPMNIYKSNGSYNAKGSFEIIYQIKEHEENGLRWEIEEITNSNGRIAATNY</sequence>
<gene>
    <name evidence="2" type="ORF">P5X88_20910</name>
</gene>
<dbReference type="AlphaFoldDB" id="A0AAW6SYP3"/>
<reference evidence="2" key="1">
    <citation type="submission" date="2023-03" db="EMBL/GenBank/DDBJ databases">
        <title>Bacterial isolates from washroom surfaces on a university campus.</title>
        <authorList>
            <person name="Holman D.B."/>
            <person name="Gzyl K.E."/>
            <person name="Taheri A.E."/>
        </authorList>
    </citation>
    <scope>NUCLEOTIDE SEQUENCE</scope>
    <source>
        <strain evidence="2">RD03</strain>
    </source>
</reference>
<keyword evidence="1" id="KW-0732">Signal</keyword>
<evidence type="ECO:0000313" key="2">
    <source>
        <dbReference type="EMBL" id="MDH5163398.1"/>
    </source>
</evidence>
<feature type="chain" id="PRO_5043778760" description="Lipoprotein" evidence="1">
    <location>
        <begin position="22"/>
        <end position="275"/>
    </location>
</feature>
<dbReference type="PROSITE" id="PS51257">
    <property type="entry name" value="PROKAR_LIPOPROTEIN"/>
    <property type="match status" value="1"/>
</dbReference>
<name>A0AAW6SYP3_9BACI</name>
<proteinExistence type="predicted"/>
<dbReference type="EMBL" id="JAROYP010000014">
    <property type="protein sequence ID" value="MDH5163398.1"/>
    <property type="molecule type" value="Genomic_DNA"/>
</dbReference>